<proteinExistence type="predicted"/>
<dbReference type="EMBL" id="LCHM01000032">
    <property type="protein sequence ID" value="KKT37041.1"/>
    <property type="molecule type" value="Genomic_DNA"/>
</dbReference>
<organism evidence="1 2">
    <name type="scientific">Candidatus Gottesmanbacteria bacterium GW2011_GWB1_44_11c</name>
    <dbReference type="NCBI Taxonomy" id="1618447"/>
    <lineage>
        <taxon>Bacteria</taxon>
        <taxon>Candidatus Gottesmaniibacteriota</taxon>
    </lineage>
</organism>
<sequence>MDRVLLYEDEHYLLSNFFAHQTAVSNKKLFKNYLTFPFLKRDSECAEKSFSP</sequence>
<accession>A0A0G1GPW5</accession>
<comment type="caution">
    <text evidence="1">The sequence shown here is derived from an EMBL/GenBank/DDBJ whole genome shotgun (WGS) entry which is preliminary data.</text>
</comment>
<evidence type="ECO:0000313" key="1">
    <source>
        <dbReference type="EMBL" id="KKT37041.1"/>
    </source>
</evidence>
<name>A0A0G1GPW5_9BACT</name>
<evidence type="ECO:0000313" key="2">
    <source>
        <dbReference type="Proteomes" id="UP000034617"/>
    </source>
</evidence>
<gene>
    <name evidence="1" type="ORF">UW22_C0032G0004</name>
</gene>
<reference evidence="1 2" key="1">
    <citation type="journal article" date="2015" name="Nature">
        <title>rRNA introns, odd ribosomes, and small enigmatic genomes across a large radiation of phyla.</title>
        <authorList>
            <person name="Brown C.T."/>
            <person name="Hug L.A."/>
            <person name="Thomas B.C."/>
            <person name="Sharon I."/>
            <person name="Castelle C.J."/>
            <person name="Singh A."/>
            <person name="Wilkins M.J."/>
            <person name="Williams K.H."/>
            <person name="Banfield J.F."/>
        </authorList>
    </citation>
    <scope>NUCLEOTIDE SEQUENCE [LARGE SCALE GENOMIC DNA]</scope>
</reference>
<dbReference type="AlphaFoldDB" id="A0A0G1GPW5"/>
<dbReference type="Proteomes" id="UP000034617">
    <property type="component" value="Unassembled WGS sequence"/>
</dbReference>
<protein>
    <submittedName>
        <fullName evidence="1">Uncharacterized protein</fullName>
    </submittedName>
</protein>